<keyword evidence="3" id="KW-0732">Signal</keyword>
<evidence type="ECO:0000256" key="1">
    <source>
        <dbReference type="ARBA" id="ARBA00009477"/>
    </source>
</evidence>
<dbReference type="Gene3D" id="2.40.420.20">
    <property type="match status" value="1"/>
</dbReference>
<feature type="coiled-coil region" evidence="2">
    <location>
        <begin position="98"/>
        <end position="155"/>
    </location>
</feature>
<dbReference type="InterPro" id="IPR006143">
    <property type="entry name" value="RND_pump_MFP"/>
</dbReference>
<evidence type="ECO:0000313" key="5">
    <source>
        <dbReference type="Proteomes" id="UP000295701"/>
    </source>
</evidence>
<keyword evidence="5" id="KW-1185">Reference proteome</keyword>
<comment type="similarity">
    <text evidence="1">Belongs to the membrane fusion protein (MFP) (TC 8.A.1) family.</text>
</comment>
<gene>
    <name evidence="4" type="ORF">E2L08_11145</name>
</gene>
<dbReference type="Proteomes" id="UP000295701">
    <property type="component" value="Unassembled WGS sequence"/>
</dbReference>
<comment type="caution">
    <text evidence="4">The sequence shown here is derived from an EMBL/GenBank/DDBJ whole genome shotgun (WGS) entry which is preliminary data.</text>
</comment>
<sequence>MTLKPLVVALLACLAFPALAQDDAAPEPKPRPVKLETLEPGGGALEREFFGRVRARETVDLAFQVAGQITEFPVTEGTRLTSGDLVAQLDLTPFQRAVDRAEVDLAKAERDLARLQELQGSAISAVQVRDAQTTVDLARIAAEEARDRLEDATLKTAFDALVARRELANYSTVAAGTPVVRLHDMSELRVDIEVPEVLFRSASGGREVTFDATFPGDPQAYPLELREYEAETAEIAQTYSMTLGFTGEVPSWVLPGASVTVTARAERPEGETILLPETALVFDADRQPGVMVFLPGDGGDVGSVEWRPVEIDMRDDARIGLVEGPPAGTKIVVSGGSQLRDGQKVRRFTAIGE</sequence>
<dbReference type="GO" id="GO:1990281">
    <property type="term" value="C:efflux pump complex"/>
    <property type="evidence" value="ECO:0007669"/>
    <property type="project" value="TreeGrafter"/>
</dbReference>
<dbReference type="Gene3D" id="2.40.30.170">
    <property type="match status" value="1"/>
</dbReference>
<dbReference type="GO" id="GO:0015562">
    <property type="term" value="F:efflux transmembrane transporter activity"/>
    <property type="evidence" value="ECO:0007669"/>
    <property type="project" value="TreeGrafter"/>
</dbReference>
<dbReference type="RefSeq" id="WP_133397165.1">
    <property type="nucleotide sequence ID" value="NZ_SNAA01000012.1"/>
</dbReference>
<proteinExistence type="inferred from homology"/>
<dbReference type="OrthoDB" id="9813967at2"/>
<feature type="signal peptide" evidence="3">
    <location>
        <begin position="1"/>
        <end position="20"/>
    </location>
</feature>
<dbReference type="NCBIfam" id="TIGR01730">
    <property type="entry name" value="RND_mfp"/>
    <property type="match status" value="1"/>
</dbReference>
<accession>A0A4R6A5W9</accession>
<protein>
    <submittedName>
        <fullName evidence="4">Efflux RND transporter periplasmic adaptor subunit</fullName>
    </submittedName>
</protein>
<dbReference type="PANTHER" id="PTHR30469:SF20">
    <property type="entry name" value="EFFLUX RND TRANSPORTER PERIPLASMIC ADAPTOR SUBUNIT"/>
    <property type="match status" value="1"/>
</dbReference>
<keyword evidence="2" id="KW-0175">Coiled coil</keyword>
<dbReference type="PANTHER" id="PTHR30469">
    <property type="entry name" value="MULTIDRUG RESISTANCE PROTEIN MDTA"/>
    <property type="match status" value="1"/>
</dbReference>
<evidence type="ECO:0000256" key="2">
    <source>
        <dbReference type="SAM" id="Coils"/>
    </source>
</evidence>
<reference evidence="4 5" key="1">
    <citation type="submission" date="2019-03" db="EMBL/GenBank/DDBJ databases">
        <title>Primorskyibacter sp. SS33 isolated from sediments.</title>
        <authorList>
            <person name="Xunke S."/>
        </authorList>
    </citation>
    <scope>NUCLEOTIDE SEQUENCE [LARGE SCALE GENOMIC DNA]</scope>
    <source>
        <strain evidence="4 5">SS33</strain>
    </source>
</reference>
<dbReference type="AlphaFoldDB" id="A0A4R6A5W9"/>
<dbReference type="Gene3D" id="2.40.50.100">
    <property type="match status" value="1"/>
</dbReference>
<dbReference type="Gene3D" id="1.10.287.470">
    <property type="entry name" value="Helix hairpin bin"/>
    <property type="match status" value="1"/>
</dbReference>
<evidence type="ECO:0000256" key="3">
    <source>
        <dbReference type="SAM" id="SignalP"/>
    </source>
</evidence>
<name>A0A4R6A5W9_9RHOB</name>
<feature type="chain" id="PRO_5020944953" evidence="3">
    <location>
        <begin position="21"/>
        <end position="353"/>
    </location>
</feature>
<dbReference type="SUPFAM" id="SSF111369">
    <property type="entry name" value="HlyD-like secretion proteins"/>
    <property type="match status" value="1"/>
</dbReference>
<evidence type="ECO:0000313" key="4">
    <source>
        <dbReference type="EMBL" id="TDL78255.1"/>
    </source>
</evidence>
<organism evidence="4 5">
    <name type="scientific">Palleronia sediminis</name>
    <dbReference type="NCBI Taxonomy" id="2547833"/>
    <lineage>
        <taxon>Bacteria</taxon>
        <taxon>Pseudomonadati</taxon>
        <taxon>Pseudomonadota</taxon>
        <taxon>Alphaproteobacteria</taxon>
        <taxon>Rhodobacterales</taxon>
        <taxon>Roseobacteraceae</taxon>
        <taxon>Palleronia</taxon>
    </lineage>
</organism>
<dbReference type="EMBL" id="SNAA01000012">
    <property type="protein sequence ID" value="TDL78255.1"/>
    <property type="molecule type" value="Genomic_DNA"/>
</dbReference>